<evidence type="ECO:0000256" key="2">
    <source>
        <dbReference type="ARBA" id="ARBA00022705"/>
    </source>
</evidence>
<reference evidence="9" key="1">
    <citation type="submission" date="2023-10" db="EMBL/GenBank/DDBJ databases">
        <authorList>
            <person name="Chen Y."/>
            <person name="Shah S."/>
            <person name="Dougan E. K."/>
            <person name="Thang M."/>
            <person name="Chan C."/>
        </authorList>
    </citation>
    <scope>NUCLEOTIDE SEQUENCE [LARGE SCALE GENOMIC DNA]</scope>
</reference>
<keyword evidence="3 6" id="KW-0547">Nucleotide-binding</keyword>
<feature type="compositionally biased region" description="Basic residues" evidence="7">
    <location>
        <begin position="14"/>
        <end position="37"/>
    </location>
</feature>
<evidence type="ECO:0000256" key="5">
    <source>
        <dbReference type="ARBA" id="ARBA00023125"/>
    </source>
</evidence>
<keyword evidence="5 6" id="KW-0238">DNA-binding</keyword>
<accession>A0ABN9R4M1</accession>
<feature type="domain" description="MCM C-terminal AAA(+) ATPase" evidence="8">
    <location>
        <begin position="98"/>
        <end position="288"/>
    </location>
</feature>
<keyword evidence="4 6" id="KW-0067">ATP-binding</keyword>
<dbReference type="InterPro" id="IPR001208">
    <property type="entry name" value="MCM_dom"/>
</dbReference>
<dbReference type="Pfam" id="PF00493">
    <property type="entry name" value="MCM"/>
    <property type="match status" value="1"/>
</dbReference>
<dbReference type="PROSITE" id="PS50051">
    <property type="entry name" value="MCM_2"/>
    <property type="match status" value="1"/>
</dbReference>
<dbReference type="InterPro" id="IPR027417">
    <property type="entry name" value="P-loop_NTPase"/>
</dbReference>
<protein>
    <recommendedName>
        <fullName evidence="8">MCM C-terminal AAA(+) ATPase domain-containing protein</fullName>
    </recommendedName>
</protein>
<gene>
    <name evidence="9" type="ORF">PCOR1329_LOCUS17551</name>
</gene>
<dbReference type="SUPFAM" id="SSF52540">
    <property type="entry name" value="P-loop containing nucleoside triphosphate hydrolases"/>
    <property type="match status" value="1"/>
</dbReference>
<dbReference type="Pfam" id="PF17855">
    <property type="entry name" value="MCM_lid"/>
    <property type="match status" value="1"/>
</dbReference>
<feature type="compositionally biased region" description="Low complexity" evidence="7">
    <location>
        <begin position="86"/>
        <end position="99"/>
    </location>
</feature>
<evidence type="ECO:0000259" key="8">
    <source>
        <dbReference type="PROSITE" id="PS50051"/>
    </source>
</evidence>
<dbReference type="InterPro" id="IPR041562">
    <property type="entry name" value="MCM_lid"/>
</dbReference>
<evidence type="ECO:0000256" key="4">
    <source>
        <dbReference type="ARBA" id="ARBA00022840"/>
    </source>
</evidence>
<dbReference type="InterPro" id="IPR031327">
    <property type="entry name" value="MCM"/>
</dbReference>
<dbReference type="Gene3D" id="3.40.50.300">
    <property type="entry name" value="P-loop containing nucleotide triphosphate hydrolases"/>
    <property type="match status" value="1"/>
</dbReference>
<evidence type="ECO:0000313" key="10">
    <source>
        <dbReference type="Proteomes" id="UP001189429"/>
    </source>
</evidence>
<feature type="compositionally biased region" description="Low complexity" evidence="7">
    <location>
        <begin position="406"/>
        <end position="416"/>
    </location>
</feature>
<evidence type="ECO:0000256" key="6">
    <source>
        <dbReference type="RuleBase" id="RU004070"/>
    </source>
</evidence>
<evidence type="ECO:0000256" key="7">
    <source>
        <dbReference type="SAM" id="MobiDB-lite"/>
    </source>
</evidence>
<sequence length="427" mass="44940">MPARMLQTQQLPHAQRRSKGTPPRRRGAATPQRRRAAPCRSEGWARRGSGASAPRPGSPGSPGPCAAAPGGPAWAETSPEAAPAWTRSQRTSRRQCTGTSTSRKAILLMLIGGVPREQQADYSYRSTLHICLIGETATAKSVLLRWAAAFSPRGVYVSGSSSSAAGLTAALVPDESELDGRSIRPGALIMAGGGVCCIDDFEQLPERDQGSIREAMDQQVVSLSKAGVHTRLNAAASVLLACSHGGLGESALRVEDVMPLNVAACFDLTFTLRDDVDAAADGEVARWMVASACGRHAPCLSEEPKGPQEERLRRHVRLARGLRPELTDAASARLQDSYVRLRQAARGSESAAAGAAAPSPRLLTALIRLSEAVARARLASEVQEVDVDEALSLLQSSVGSASQSLRARPSRSVPAPRGKRACVGSLG</sequence>
<feature type="region of interest" description="Disordered" evidence="7">
    <location>
        <begin position="401"/>
        <end position="427"/>
    </location>
</feature>
<name>A0ABN9R4M1_9DINO</name>
<comment type="similarity">
    <text evidence="1 6">Belongs to the MCM family.</text>
</comment>
<dbReference type="PANTHER" id="PTHR11630:SF66">
    <property type="entry name" value="DNA REPLICATION LICENSING FACTOR MCM4"/>
    <property type="match status" value="1"/>
</dbReference>
<feature type="compositionally biased region" description="Low complexity" evidence="7">
    <location>
        <begin position="63"/>
        <end position="73"/>
    </location>
</feature>
<evidence type="ECO:0000313" key="9">
    <source>
        <dbReference type="EMBL" id="CAK0813730.1"/>
    </source>
</evidence>
<evidence type="ECO:0000256" key="3">
    <source>
        <dbReference type="ARBA" id="ARBA00022741"/>
    </source>
</evidence>
<dbReference type="PANTHER" id="PTHR11630">
    <property type="entry name" value="DNA REPLICATION LICENSING FACTOR MCM FAMILY MEMBER"/>
    <property type="match status" value="1"/>
</dbReference>
<feature type="region of interest" description="Disordered" evidence="7">
    <location>
        <begin position="1"/>
        <end position="99"/>
    </location>
</feature>
<organism evidence="9 10">
    <name type="scientific">Prorocentrum cordatum</name>
    <dbReference type="NCBI Taxonomy" id="2364126"/>
    <lineage>
        <taxon>Eukaryota</taxon>
        <taxon>Sar</taxon>
        <taxon>Alveolata</taxon>
        <taxon>Dinophyceae</taxon>
        <taxon>Prorocentrales</taxon>
        <taxon>Prorocentraceae</taxon>
        <taxon>Prorocentrum</taxon>
    </lineage>
</organism>
<evidence type="ECO:0000256" key="1">
    <source>
        <dbReference type="ARBA" id="ARBA00008010"/>
    </source>
</evidence>
<keyword evidence="10" id="KW-1185">Reference proteome</keyword>
<dbReference type="PRINTS" id="PR01657">
    <property type="entry name" value="MCMFAMILY"/>
</dbReference>
<feature type="compositionally biased region" description="Low complexity" evidence="7">
    <location>
        <begin position="46"/>
        <end position="55"/>
    </location>
</feature>
<comment type="caution">
    <text evidence="9">The sequence shown here is derived from an EMBL/GenBank/DDBJ whole genome shotgun (WGS) entry which is preliminary data.</text>
</comment>
<proteinExistence type="inferred from homology"/>
<dbReference type="SMART" id="SM00350">
    <property type="entry name" value="MCM"/>
    <property type="match status" value="1"/>
</dbReference>
<feature type="compositionally biased region" description="Polar residues" evidence="7">
    <location>
        <begin position="1"/>
        <end position="12"/>
    </location>
</feature>
<dbReference type="Proteomes" id="UP001189429">
    <property type="component" value="Unassembled WGS sequence"/>
</dbReference>
<keyword evidence="2" id="KW-0235">DNA replication</keyword>
<dbReference type="EMBL" id="CAUYUJ010005458">
    <property type="protein sequence ID" value="CAK0813730.1"/>
    <property type="molecule type" value="Genomic_DNA"/>
</dbReference>